<dbReference type="OrthoDB" id="594876at2"/>
<gene>
    <name evidence="1" type="ordered locus">Ctha_1269</name>
</gene>
<dbReference type="KEGG" id="cts:Ctha_1269"/>
<dbReference type="HOGENOM" id="CLU_139020_0_0_10"/>
<proteinExistence type="predicted"/>
<organism evidence="1 2">
    <name type="scientific">Chloroherpeton thalassium (strain ATCC 35110 / GB-78)</name>
    <dbReference type="NCBI Taxonomy" id="517418"/>
    <lineage>
        <taxon>Bacteria</taxon>
        <taxon>Pseudomonadati</taxon>
        <taxon>Chlorobiota</taxon>
        <taxon>Chlorobiia</taxon>
        <taxon>Chlorobiales</taxon>
        <taxon>Chloroherpetonaceae</taxon>
        <taxon>Chloroherpeton</taxon>
    </lineage>
</organism>
<protein>
    <submittedName>
        <fullName evidence="1">Photosystem P840 reaction center protein PscD</fullName>
    </submittedName>
</protein>
<dbReference type="EMBL" id="CP001100">
    <property type="protein sequence ID" value="ACF13732.1"/>
    <property type="molecule type" value="Genomic_DNA"/>
</dbReference>
<dbReference type="eggNOG" id="ENOG50338QS">
    <property type="taxonomic scope" value="Bacteria"/>
</dbReference>
<keyword evidence="2" id="KW-1185">Reference proteome</keyword>
<dbReference type="Proteomes" id="UP000001208">
    <property type="component" value="Chromosome"/>
</dbReference>
<sequence>MSIWRTGNPVHKIDKYFITKAERDDYGRLNLTFASTGGYGQLTNIPEIKKLLKNHDIQVAVLSSNEDIAINLQEFVKSSEERYVTDFDGRGVRSTMREVQVFVNPNTDEMVVDINGRLYSLNEFFK</sequence>
<evidence type="ECO:0000313" key="2">
    <source>
        <dbReference type="Proteomes" id="UP000001208"/>
    </source>
</evidence>
<dbReference type="Pfam" id="PF10657">
    <property type="entry name" value="RC-P840_PscD"/>
    <property type="match status" value="1"/>
</dbReference>
<reference evidence="1 2" key="1">
    <citation type="submission" date="2008-06" db="EMBL/GenBank/DDBJ databases">
        <title>Complete sequence of Chloroherpeton thalassium ATCC 35110.</title>
        <authorList>
            <consortium name="US DOE Joint Genome Institute"/>
            <person name="Lucas S."/>
            <person name="Copeland A."/>
            <person name="Lapidus A."/>
            <person name="Glavina del Rio T."/>
            <person name="Dalin E."/>
            <person name="Tice H."/>
            <person name="Bruce D."/>
            <person name="Goodwin L."/>
            <person name="Pitluck S."/>
            <person name="Schmutz J."/>
            <person name="Larimer F."/>
            <person name="Land M."/>
            <person name="Hauser L."/>
            <person name="Kyrpides N."/>
            <person name="Mikhailova N."/>
            <person name="Liu Z."/>
            <person name="Li T."/>
            <person name="Zhao F."/>
            <person name="Overmann J."/>
            <person name="Bryant D.A."/>
            <person name="Richardson P."/>
        </authorList>
    </citation>
    <scope>NUCLEOTIDE SEQUENCE [LARGE SCALE GENOMIC DNA]</scope>
    <source>
        <strain evidence="2">ATCC 35110 / GB-78</strain>
    </source>
</reference>
<dbReference type="InterPro" id="IPR019608">
    <property type="entry name" value="PSI_P840_PscD"/>
</dbReference>
<dbReference type="RefSeq" id="WP_012499816.1">
    <property type="nucleotide sequence ID" value="NC_011026.1"/>
</dbReference>
<dbReference type="AlphaFoldDB" id="B3QZ39"/>
<evidence type="ECO:0000313" key="1">
    <source>
        <dbReference type="EMBL" id="ACF13732.1"/>
    </source>
</evidence>
<accession>B3QZ39</accession>
<dbReference type="STRING" id="517418.Ctha_1269"/>
<name>B3QZ39_CHLT3</name>